<keyword evidence="1" id="KW-0472">Membrane</keyword>
<protein>
    <recommendedName>
        <fullName evidence="4">TRP C-terminal domain-containing protein</fullName>
    </recommendedName>
</protein>
<evidence type="ECO:0000313" key="3">
    <source>
        <dbReference type="Proteomes" id="UP000601435"/>
    </source>
</evidence>
<organism evidence="2 3">
    <name type="scientific">Symbiodinium necroappetens</name>
    <dbReference type="NCBI Taxonomy" id="1628268"/>
    <lineage>
        <taxon>Eukaryota</taxon>
        <taxon>Sar</taxon>
        <taxon>Alveolata</taxon>
        <taxon>Dinophyceae</taxon>
        <taxon>Suessiales</taxon>
        <taxon>Symbiodiniaceae</taxon>
        <taxon>Symbiodinium</taxon>
    </lineage>
</organism>
<evidence type="ECO:0000256" key="1">
    <source>
        <dbReference type="SAM" id="Phobius"/>
    </source>
</evidence>
<reference evidence="2" key="1">
    <citation type="submission" date="2021-02" db="EMBL/GenBank/DDBJ databases">
        <authorList>
            <person name="Dougan E. K."/>
            <person name="Rhodes N."/>
            <person name="Thang M."/>
            <person name="Chan C."/>
        </authorList>
    </citation>
    <scope>NUCLEOTIDE SEQUENCE</scope>
</reference>
<gene>
    <name evidence="2" type="ORF">SNEC2469_LOCUS10906</name>
</gene>
<evidence type="ECO:0000313" key="2">
    <source>
        <dbReference type="EMBL" id="CAE7398995.1"/>
    </source>
</evidence>
<dbReference type="EMBL" id="CAJNJA010017321">
    <property type="protein sequence ID" value="CAE7398995.1"/>
    <property type="molecule type" value="Genomic_DNA"/>
</dbReference>
<keyword evidence="3" id="KW-1185">Reference proteome</keyword>
<comment type="caution">
    <text evidence="2">The sequence shown here is derived from an EMBL/GenBank/DDBJ whole genome shotgun (WGS) entry which is preliminary data.</text>
</comment>
<keyword evidence="1" id="KW-1133">Transmembrane helix</keyword>
<feature type="transmembrane region" description="Helical" evidence="1">
    <location>
        <begin position="221"/>
        <end position="243"/>
    </location>
</feature>
<feature type="transmembrane region" description="Helical" evidence="1">
    <location>
        <begin position="190"/>
        <end position="209"/>
    </location>
</feature>
<evidence type="ECO:0008006" key="4">
    <source>
        <dbReference type="Google" id="ProtNLM"/>
    </source>
</evidence>
<feature type="transmembrane region" description="Helical" evidence="1">
    <location>
        <begin position="80"/>
        <end position="103"/>
    </location>
</feature>
<dbReference type="AlphaFoldDB" id="A0A812QQN8"/>
<accession>A0A812QQN8</accession>
<feature type="transmembrane region" description="Helical" evidence="1">
    <location>
        <begin position="25"/>
        <end position="46"/>
    </location>
</feature>
<dbReference type="OrthoDB" id="439237at2759"/>
<dbReference type="PANTHER" id="PTHR11319:SF35">
    <property type="entry name" value="OUTER MEMBRANE PROTEIN PMPC-RELATED"/>
    <property type="match status" value="1"/>
</dbReference>
<dbReference type="PANTHER" id="PTHR11319">
    <property type="entry name" value="G PROTEIN-COUPLED RECEPTOR-RELATED"/>
    <property type="match status" value="1"/>
</dbReference>
<proteinExistence type="predicted"/>
<name>A0A812QQN8_9DINO</name>
<sequence length="411" mass="46187">MDALDFGLFHAKPKLRVLIYQSMPVVWIGLSMAWPVLLSGFLRLLWCVPIPEGDGMSTLRLLPSPDIICSSDAHELTATLALTGLLVWCLGIPLALFTRVLALRDRRAPETYRRYGYFIQGYEPQFWYWELVVKRIDVGLVMLFTYSAVVPDAEAKLLLLPLLSGFQTITTAWLKPYANSQNQILDFVDVYLGTVRFILFSCIAALLILQPGEGPTHALAAFLLCMLLATITYLVLHILVQFLRHAAVDDHSSEGTELAKLSSLSSKRVPERWVPSALGRFFLLKGHLVRFLSACGFAIHLARLSARGQRQHFHQVVVRGHSKHASRLPSLKPADSEILRTEKSGDFGGRRDFGHFGGHCKLQGGPASLGQRLKLEPGVSRKHEPKIYIYIYYIMHNNNDDSSNNNNNRVR</sequence>
<keyword evidence="1" id="KW-0812">Transmembrane</keyword>
<dbReference type="Proteomes" id="UP000601435">
    <property type="component" value="Unassembled WGS sequence"/>
</dbReference>